<reference evidence="1 2" key="1">
    <citation type="submission" date="2014-10" db="EMBL/GenBank/DDBJ databases">
        <title>Draft genome of the hookworm Ancylostoma caninum.</title>
        <authorList>
            <person name="Mitreva M."/>
        </authorList>
    </citation>
    <scope>NUCLEOTIDE SEQUENCE [LARGE SCALE GENOMIC DNA]</scope>
    <source>
        <strain evidence="1 2">Baltimore</strain>
    </source>
</reference>
<dbReference type="OrthoDB" id="5838683at2759"/>
<dbReference type="AlphaFoldDB" id="A0A368FD22"/>
<protein>
    <submittedName>
        <fullName evidence="1">Uncharacterized protein</fullName>
    </submittedName>
</protein>
<comment type="caution">
    <text evidence="1">The sequence shown here is derived from an EMBL/GenBank/DDBJ whole genome shotgun (WGS) entry which is preliminary data.</text>
</comment>
<proteinExistence type="predicted"/>
<sequence length="127" mass="15100">MEKMHKKIQEEKVETIGTCFYMGKIDCVPRADVVFIRFHSQPDDPWAIDQIDVDVFFILDRGTDERSPTYKPGRQTYNWHFEHAVLMPCLSWLKGTNMYQIGPRNGLFIEHKYLYMPSPGDWVRDWV</sequence>
<dbReference type="EMBL" id="JOJR01002316">
    <property type="protein sequence ID" value="RCN28790.1"/>
    <property type="molecule type" value="Genomic_DNA"/>
</dbReference>
<gene>
    <name evidence="1" type="ORF">ANCCAN_25462</name>
</gene>
<evidence type="ECO:0000313" key="2">
    <source>
        <dbReference type="Proteomes" id="UP000252519"/>
    </source>
</evidence>
<dbReference type="Proteomes" id="UP000252519">
    <property type="component" value="Unassembled WGS sequence"/>
</dbReference>
<organism evidence="1 2">
    <name type="scientific">Ancylostoma caninum</name>
    <name type="common">Dog hookworm</name>
    <dbReference type="NCBI Taxonomy" id="29170"/>
    <lineage>
        <taxon>Eukaryota</taxon>
        <taxon>Metazoa</taxon>
        <taxon>Ecdysozoa</taxon>
        <taxon>Nematoda</taxon>
        <taxon>Chromadorea</taxon>
        <taxon>Rhabditida</taxon>
        <taxon>Rhabditina</taxon>
        <taxon>Rhabditomorpha</taxon>
        <taxon>Strongyloidea</taxon>
        <taxon>Ancylostomatidae</taxon>
        <taxon>Ancylostomatinae</taxon>
        <taxon>Ancylostoma</taxon>
    </lineage>
</organism>
<keyword evidence="2" id="KW-1185">Reference proteome</keyword>
<evidence type="ECO:0000313" key="1">
    <source>
        <dbReference type="EMBL" id="RCN28790.1"/>
    </source>
</evidence>
<accession>A0A368FD22</accession>
<name>A0A368FD22_ANCCA</name>